<organism evidence="1 2">
    <name type="scientific">Jatropha curcas</name>
    <name type="common">Barbados nut</name>
    <dbReference type="NCBI Taxonomy" id="180498"/>
    <lineage>
        <taxon>Eukaryota</taxon>
        <taxon>Viridiplantae</taxon>
        <taxon>Streptophyta</taxon>
        <taxon>Embryophyta</taxon>
        <taxon>Tracheophyta</taxon>
        <taxon>Spermatophyta</taxon>
        <taxon>Magnoliopsida</taxon>
        <taxon>eudicotyledons</taxon>
        <taxon>Gunneridae</taxon>
        <taxon>Pentapetalae</taxon>
        <taxon>rosids</taxon>
        <taxon>fabids</taxon>
        <taxon>Malpighiales</taxon>
        <taxon>Euphorbiaceae</taxon>
        <taxon>Crotonoideae</taxon>
        <taxon>Jatropheae</taxon>
        <taxon>Jatropha</taxon>
    </lineage>
</organism>
<name>A0A067LEY2_JATCU</name>
<dbReference type="Proteomes" id="UP000027138">
    <property type="component" value="Unassembled WGS sequence"/>
</dbReference>
<accession>A0A067LEY2</accession>
<proteinExistence type="predicted"/>
<dbReference type="AlphaFoldDB" id="A0A067LEY2"/>
<dbReference type="EMBL" id="KK914283">
    <property type="protein sequence ID" value="KDP43075.1"/>
    <property type="molecule type" value="Genomic_DNA"/>
</dbReference>
<protein>
    <submittedName>
        <fullName evidence="1">Uncharacterized protein</fullName>
    </submittedName>
</protein>
<reference evidence="1 2" key="1">
    <citation type="journal article" date="2014" name="PLoS ONE">
        <title>Global Analysis of Gene Expression Profiles in Physic Nut (Jatropha curcas L.) Seedlings Exposed to Salt Stress.</title>
        <authorList>
            <person name="Zhang L."/>
            <person name="Zhang C."/>
            <person name="Wu P."/>
            <person name="Chen Y."/>
            <person name="Li M."/>
            <person name="Jiang H."/>
            <person name="Wu G."/>
        </authorList>
    </citation>
    <scope>NUCLEOTIDE SEQUENCE [LARGE SCALE GENOMIC DNA]</scope>
    <source>
        <strain evidence="2">cv. GZQX0401</strain>
        <tissue evidence="1">Young leaves</tissue>
    </source>
</reference>
<gene>
    <name evidence="1" type="ORF">JCGZ_25261</name>
</gene>
<evidence type="ECO:0000313" key="2">
    <source>
        <dbReference type="Proteomes" id="UP000027138"/>
    </source>
</evidence>
<evidence type="ECO:0000313" key="1">
    <source>
        <dbReference type="EMBL" id="KDP43075.1"/>
    </source>
</evidence>
<sequence>MESLVNFELNGMIAANFWAKVDFPTTVQGGDGGGLATGRRDFKRQNALLFARIMEIKSDFQSVHSKA</sequence>
<keyword evidence="2" id="KW-1185">Reference proteome</keyword>